<sequence length="1030" mass="113080">MVFNIEQIDKEKEQGKSTSTNQTSNFITDQESENVGSLIAFGSAHVKQSLEDVSPQTKTLSSLTLNRLTTTTTSPTSIPVQPNGELSSSPPVPSFSFRNPTISKAEHALLDKFENEVMKNEEAISSLQKLKIETRDKYLYQIKRYIRFCANTGLDNFLVTNQLAQQLIESEMMKRGGNISENTVRSIRSPLNKLYFMNKIVYGEQQQNEILGDQFIQQMLNSMMQKKNKPPNKGDKDEDSGEVDEKDEDDEADKGESSVRSKTSSRSGLLNFPDQNPSSNTSLKPSSSSTTMESSSKVDTTDPKRNKGKTPLTESNLEVAEQDRQNKESSSVSSSSVLVFNPNTNTKSFGLSGNSKHRLSQSEEALLRKFDEEILNNPKTQDILSNLTGNTFKSYATDIKRFIKYCARKGKSDFLIDEDILTRFLSFQTSKSSSSASSSSSGNSSGGSRTYNLKNTRTSLLKLHQLNCLAYDLEFSEGDIILTLNKFLDSTINAAPTNVLGEEQLDLTQELEPEGDPLLDQLQHYYQTSTILDGLSDQSKKLYANEFNRYALFCSQQGLSHFLLTGDLIKQYFIDEVIGHTPTISTKKLKEILSRLNCLHNLNIEIDPENTPKQIRNIHVVKDFINEYCLKAHSDSPAQGSAITVGGSSGNGGNGIGGSGTSSSSTSGSGSGNGNGADTLSGASTSGSSISSGLPHLNFSNNPTNILTGSSSSSSEQPSGGELSSSLRRSTTSQNPKSRLKSSFQSYSSRPEIIDTTSGGANTSSGGGGKEKAQKFGLGEEIGGSTQRLRIVDENKHMENMYESIDSEENIDEPKDQQIAAGADDCEHNQGKQDVKEQTLDYDYPQSSPPSSSSSKRQKLESLPETNDSIPKFVMNKGIESITQLVEEWTLIIKRNEKYGLAWIKTMNDLQLYNSRKLIIALMEEILPTMNEVYKGKKIGEIYSFGGPGDAGESVLFELALVFDQYLNRKSLTIDDLIKKIENYPSYVKREFLRIISRRKSTTRTSNVVSGGGLSSSSASSVSGVNNPPS</sequence>
<feature type="compositionally biased region" description="Low complexity" evidence="2">
    <location>
        <begin position="431"/>
        <end position="448"/>
    </location>
</feature>
<feature type="compositionally biased region" description="Low complexity" evidence="2">
    <location>
        <begin position="681"/>
        <end position="693"/>
    </location>
</feature>
<feature type="region of interest" description="Disordered" evidence="2">
    <location>
        <begin position="1005"/>
        <end position="1030"/>
    </location>
</feature>
<dbReference type="AlphaFoldDB" id="H8X5E0"/>
<feature type="region of interest" description="Disordered" evidence="2">
    <location>
        <begin position="431"/>
        <end position="450"/>
    </location>
</feature>
<dbReference type="InterPro" id="IPR010998">
    <property type="entry name" value="Integrase_recombinase_N"/>
</dbReference>
<feature type="compositionally biased region" description="Low complexity" evidence="2">
    <location>
        <begin position="278"/>
        <end position="295"/>
    </location>
</feature>
<evidence type="ECO:0000256" key="1">
    <source>
        <dbReference type="ARBA" id="ARBA00023125"/>
    </source>
</evidence>
<gene>
    <name evidence="3" type="ORF">CORT_0D05570</name>
</gene>
<feature type="compositionally biased region" description="Polar residues" evidence="2">
    <location>
        <begin position="698"/>
        <end position="708"/>
    </location>
</feature>
<dbReference type="EMBL" id="HE681722">
    <property type="protein sequence ID" value="CCG23396.1"/>
    <property type="molecule type" value="Genomic_DNA"/>
</dbReference>
<feature type="region of interest" description="Disordered" evidence="2">
    <location>
        <begin position="640"/>
        <end position="781"/>
    </location>
</feature>
<feature type="compositionally biased region" description="Acidic residues" evidence="2">
    <location>
        <begin position="237"/>
        <end position="253"/>
    </location>
</feature>
<dbReference type="eggNOG" id="ENOG502RQIU">
    <property type="taxonomic scope" value="Eukaryota"/>
</dbReference>
<keyword evidence="4" id="KW-1185">Reference proteome</keyword>
<protein>
    <submittedName>
        <fullName evidence="3">Uncharacterized protein</fullName>
    </submittedName>
</protein>
<dbReference type="Gene3D" id="1.10.150.130">
    <property type="match status" value="1"/>
</dbReference>
<dbReference type="HOGENOM" id="CLU_005546_0_0_1"/>
<dbReference type="GO" id="GO:0003677">
    <property type="term" value="F:DNA binding"/>
    <property type="evidence" value="ECO:0007669"/>
    <property type="project" value="UniProtKB-KW"/>
</dbReference>
<feature type="region of interest" description="Disordered" evidence="2">
    <location>
        <begin position="1"/>
        <end position="25"/>
    </location>
</feature>
<keyword evidence="1" id="KW-0238">DNA-binding</keyword>
<feature type="compositionally biased region" description="Polar residues" evidence="2">
    <location>
        <begin position="734"/>
        <end position="749"/>
    </location>
</feature>
<proteinExistence type="predicted"/>
<reference evidence="3 4" key="1">
    <citation type="journal article" date="2012" name="PLoS ONE">
        <title>Sequence and analysis of the genome of the pathogenic yeast Candida orthopsilosis.</title>
        <authorList>
            <person name="Riccombeni A."/>
            <person name="Vidanes G."/>
            <person name="Proux-Wera E."/>
            <person name="Wolfe K.H."/>
            <person name="Butler G."/>
        </authorList>
    </citation>
    <scope>NUCLEOTIDE SEQUENCE [LARGE SCALE GENOMIC DNA]</scope>
    <source>
        <strain evidence="3 4">Co 90-125</strain>
    </source>
</reference>
<feature type="compositionally biased region" description="Low complexity" evidence="2">
    <location>
        <begin position="65"/>
        <end position="77"/>
    </location>
</feature>
<organism evidence="3 4">
    <name type="scientific">Candida orthopsilosis (strain 90-125)</name>
    <name type="common">Yeast</name>
    <dbReference type="NCBI Taxonomy" id="1136231"/>
    <lineage>
        <taxon>Eukaryota</taxon>
        <taxon>Fungi</taxon>
        <taxon>Dikarya</taxon>
        <taxon>Ascomycota</taxon>
        <taxon>Saccharomycotina</taxon>
        <taxon>Pichiomycetes</taxon>
        <taxon>Debaryomycetaceae</taxon>
        <taxon>Candida/Lodderomyces clade</taxon>
        <taxon>Candida</taxon>
    </lineage>
</organism>
<dbReference type="RefSeq" id="XP_003869531.1">
    <property type="nucleotide sequence ID" value="XM_003869482.1"/>
</dbReference>
<dbReference type="OrthoDB" id="4024653at2759"/>
<evidence type="ECO:0000313" key="4">
    <source>
        <dbReference type="Proteomes" id="UP000005018"/>
    </source>
</evidence>
<evidence type="ECO:0000256" key="2">
    <source>
        <dbReference type="SAM" id="MobiDB-lite"/>
    </source>
</evidence>
<feature type="region of interest" description="Disordered" evidence="2">
    <location>
        <begin position="65"/>
        <end position="92"/>
    </location>
</feature>
<name>H8X5E0_CANO9</name>
<dbReference type="KEGG" id="cot:CORT_0D05570"/>
<feature type="compositionally biased region" description="Gly residues" evidence="2">
    <location>
        <begin position="647"/>
        <end position="660"/>
    </location>
</feature>
<evidence type="ECO:0000313" key="3">
    <source>
        <dbReference type="EMBL" id="CCG23396.1"/>
    </source>
</evidence>
<feature type="compositionally biased region" description="Polar residues" evidence="2">
    <location>
        <begin position="16"/>
        <end position="25"/>
    </location>
</feature>
<dbReference type="GeneID" id="14540322"/>
<feature type="compositionally biased region" description="Low complexity" evidence="2">
    <location>
        <begin position="709"/>
        <end position="733"/>
    </location>
</feature>
<dbReference type="Proteomes" id="UP000005018">
    <property type="component" value="Chromosome 4"/>
</dbReference>
<feature type="region of interest" description="Disordered" evidence="2">
    <location>
        <begin position="225"/>
        <end position="339"/>
    </location>
</feature>
<accession>H8X5E0</accession>
<dbReference type="SUPFAM" id="SSF47823">
    <property type="entry name" value="lambda integrase-like, N-terminal domain"/>
    <property type="match status" value="1"/>
</dbReference>
<feature type="region of interest" description="Disordered" evidence="2">
    <location>
        <begin position="841"/>
        <end position="869"/>
    </location>
</feature>